<evidence type="ECO:0000256" key="4">
    <source>
        <dbReference type="ARBA" id="ARBA00023015"/>
    </source>
</evidence>
<evidence type="ECO:0000256" key="9">
    <source>
        <dbReference type="RuleBase" id="RU369094"/>
    </source>
</evidence>
<organism evidence="11 12">
    <name type="scientific">Artemisia annua</name>
    <name type="common">Sweet wormwood</name>
    <dbReference type="NCBI Taxonomy" id="35608"/>
    <lineage>
        <taxon>Eukaryota</taxon>
        <taxon>Viridiplantae</taxon>
        <taxon>Streptophyta</taxon>
        <taxon>Embryophyta</taxon>
        <taxon>Tracheophyta</taxon>
        <taxon>Spermatophyta</taxon>
        <taxon>Magnoliopsida</taxon>
        <taxon>eudicotyledons</taxon>
        <taxon>Gunneridae</taxon>
        <taxon>Pentapetalae</taxon>
        <taxon>asterids</taxon>
        <taxon>campanulids</taxon>
        <taxon>Asterales</taxon>
        <taxon>Asteraceae</taxon>
        <taxon>Asteroideae</taxon>
        <taxon>Anthemideae</taxon>
        <taxon>Artemisiinae</taxon>
        <taxon>Artemisia</taxon>
    </lineage>
</organism>
<dbReference type="GO" id="GO:0005634">
    <property type="term" value="C:nucleus"/>
    <property type="evidence" value="ECO:0007669"/>
    <property type="project" value="UniProtKB-SubCell"/>
</dbReference>
<dbReference type="Pfam" id="PF02701">
    <property type="entry name" value="Zn_ribbon_Dof"/>
    <property type="match status" value="1"/>
</dbReference>
<accession>A0A2U1QCP8</accession>
<protein>
    <recommendedName>
        <fullName evidence="9">Dof zinc finger protein</fullName>
    </recommendedName>
</protein>
<sequence>MNPTTTSGYCDTTFAPPEYQEYQSLPPPPPVDDAGKEMVPDEGNVFVSSLLEGVCFEDDTKFCYYNNYNTSQPRHFCRSCRRHWTHGGIFRNVHVGGGSRKNTKREKLMNPTTTSGYCDTTFAPPEYQEYQSLPPPPPVDDAGNEMVPDEGNVLVSSLLEGVCFEDGVWPFCGS</sequence>
<dbReference type="AlphaFoldDB" id="A0A2U1QCP8"/>
<evidence type="ECO:0000256" key="3">
    <source>
        <dbReference type="ARBA" id="ARBA00022833"/>
    </source>
</evidence>
<evidence type="ECO:0000256" key="6">
    <source>
        <dbReference type="ARBA" id="ARBA00023163"/>
    </source>
</evidence>
<dbReference type="InterPro" id="IPR045174">
    <property type="entry name" value="Dof"/>
</dbReference>
<dbReference type="PANTHER" id="PTHR31992:SF141">
    <property type="entry name" value="DOF ZINC FINGER PROTEIN DOF1.4"/>
    <property type="match status" value="1"/>
</dbReference>
<keyword evidence="6 9" id="KW-0804">Transcription</keyword>
<evidence type="ECO:0000313" key="11">
    <source>
        <dbReference type="EMBL" id="PWA95789.1"/>
    </source>
</evidence>
<keyword evidence="2 8" id="KW-0863">Zinc-finger</keyword>
<evidence type="ECO:0000259" key="10">
    <source>
        <dbReference type="PROSITE" id="PS50884"/>
    </source>
</evidence>
<dbReference type="GO" id="GO:0003677">
    <property type="term" value="F:DNA binding"/>
    <property type="evidence" value="ECO:0007669"/>
    <property type="project" value="UniProtKB-UniRule"/>
</dbReference>
<dbReference type="Proteomes" id="UP000245207">
    <property type="component" value="Unassembled WGS sequence"/>
</dbReference>
<dbReference type="GO" id="GO:0008270">
    <property type="term" value="F:zinc ion binding"/>
    <property type="evidence" value="ECO:0007669"/>
    <property type="project" value="UniProtKB-KW"/>
</dbReference>
<keyword evidence="7 8" id="KW-0539">Nucleus</keyword>
<keyword evidence="12" id="KW-1185">Reference proteome</keyword>
<dbReference type="GO" id="GO:0003700">
    <property type="term" value="F:DNA-binding transcription factor activity"/>
    <property type="evidence" value="ECO:0007669"/>
    <property type="project" value="UniProtKB-UniRule"/>
</dbReference>
<evidence type="ECO:0000313" key="12">
    <source>
        <dbReference type="Proteomes" id="UP000245207"/>
    </source>
</evidence>
<dbReference type="STRING" id="35608.A0A2U1QCP8"/>
<name>A0A2U1QCP8_ARTAN</name>
<comment type="subcellular location">
    <subcellularLocation>
        <location evidence="8 9">Nucleus</location>
    </subcellularLocation>
</comment>
<comment type="function">
    <text evidence="9">Transcription factor that binds specifically to a 5'-AA[AG]G-3' consensus core sequence.</text>
</comment>
<keyword evidence="1 9" id="KW-0479">Metal-binding</keyword>
<keyword evidence="4 9" id="KW-0805">Transcription regulation</keyword>
<gene>
    <name evidence="11" type="ORF">CTI12_AA047090</name>
</gene>
<keyword evidence="5 8" id="KW-0238">DNA-binding</keyword>
<reference evidence="11 12" key="1">
    <citation type="journal article" date="2018" name="Mol. Plant">
        <title>The genome of Artemisia annua provides insight into the evolution of Asteraceae family and artemisinin biosynthesis.</title>
        <authorList>
            <person name="Shen Q."/>
            <person name="Zhang L."/>
            <person name="Liao Z."/>
            <person name="Wang S."/>
            <person name="Yan T."/>
            <person name="Shi P."/>
            <person name="Liu M."/>
            <person name="Fu X."/>
            <person name="Pan Q."/>
            <person name="Wang Y."/>
            <person name="Lv Z."/>
            <person name="Lu X."/>
            <person name="Zhang F."/>
            <person name="Jiang W."/>
            <person name="Ma Y."/>
            <person name="Chen M."/>
            <person name="Hao X."/>
            <person name="Li L."/>
            <person name="Tang Y."/>
            <person name="Lv G."/>
            <person name="Zhou Y."/>
            <person name="Sun X."/>
            <person name="Brodelius P.E."/>
            <person name="Rose J.K.C."/>
            <person name="Tang K."/>
        </authorList>
    </citation>
    <scope>NUCLEOTIDE SEQUENCE [LARGE SCALE GENOMIC DNA]</scope>
    <source>
        <strain evidence="12">cv. Huhao1</strain>
        <tissue evidence="11">Leaf</tissue>
    </source>
</reference>
<evidence type="ECO:0000256" key="7">
    <source>
        <dbReference type="ARBA" id="ARBA00023242"/>
    </source>
</evidence>
<dbReference type="PANTHER" id="PTHR31992">
    <property type="entry name" value="DOF ZINC FINGER PROTEIN DOF1.4-RELATED"/>
    <property type="match status" value="1"/>
</dbReference>
<evidence type="ECO:0000256" key="5">
    <source>
        <dbReference type="ARBA" id="ARBA00023125"/>
    </source>
</evidence>
<proteinExistence type="predicted"/>
<evidence type="ECO:0000256" key="1">
    <source>
        <dbReference type="ARBA" id="ARBA00022723"/>
    </source>
</evidence>
<evidence type="ECO:0000256" key="2">
    <source>
        <dbReference type="ARBA" id="ARBA00022771"/>
    </source>
</evidence>
<dbReference type="EMBL" id="PKPP01000219">
    <property type="protein sequence ID" value="PWA95789.1"/>
    <property type="molecule type" value="Genomic_DNA"/>
</dbReference>
<comment type="caution">
    <text evidence="11">The sequence shown here is derived from an EMBL/GenBank/DDBJ whole genome shotgun (WGS) entry which is preliminary data.</text>
</comment>
<evidence type="ECO:0000256" key="8">
    <source>
        <dbReference type="PROSITE-ProRule" id="PRU00071"/>
    </source>
</evidence>
<dbReference type="InterPro" id="IPR003851">
    <property type="entry name" value="Znf_Dof"/>
</dbReference>
<feature type="domain" description="Dof-type" evidence="10">
    <location>
        <begin position="50"/>
        <end position="104"/>
    </location>
</feature>
<dbReference type="PROSITE" id="PS50884">
    <property type="entry name" value="ZF_DOF_2"/>
    <property type="match status" value="1"/>
</dbReference>
<keyword evidence="3 9" id="KW-0862">Zinc</keyword>
<dbReference type="OrthoDB" id="1927254at2759"/>